<dbReference type="InterPro" id="IPR019198">
    <property type="entry name" value="Beta_propeller_containing"/>
</dbReference>
<keyword evidence="4" id="KW-1185">Reference proteome</keyword>
<evidence type="ECO:0000313" key="2">
    <source>
        <dbReference type="EMBL" id="KDR93904.1"/>
    </source>
</evidence>
<feature type="domain" description="Copper amine oxidase-like N-terminal" evidence="1">
    <location>
        <begin position="30"/>
        <end position="136"/>
    </location>
</feature>
<dbReference type="SUPFAM" id="SSF69304">
    <property type="entry name" value="Tricorn protease N-terminal domain"/>
    <property type="match status" value="1"/>
</dbReference>
<dbReference type="OrthoDB" id="9778998at2"/>
<sequence>MRKMLCFIIVAVMGFQMGLVSYAQGITVEIDKNAVKFDVEPVIEDGRVLVPFRRVFEELGLSVEWDGSLDIASAYDEGTSLSIKASSRYGSVNGELLELETAAKIVDGRMLVPLRFISEAFGNEVVWDGDKRLVSITSGFKEISKTDELPAVGSREKLMAILEYSQRLSRFYTQFRDDISIEKGLEESFEPEAGDTEPPDYSETNIQVEGVDEADIVKTDGEYIYQIRNNNISVVRADGGKLSLESEIEGKDGFKASEMYLSGETLAVIGVSSRPEFRMMDQDVKESIWPYPGSALKMEVYDISDKSSPKQVRSVEIDGRYVTSRLIEGKLYMVANKNMNVLYREGEFDYRPSIYDSIEGRPIEIPYDEIRYFPDSVMSSYLITIGIDLENLDKRADIDAYLGSGQNVYASRENMYVAETRYEYDYELDESGNSEVYYPVYKVNTDIFKFRLDGGDIDYVTKGKVAGTVLNQFSMDEHGGEFRIATTSGEIWRTDERTSKNNIYVLDRSMDVIGKLEGIAPTEKIYSARFIGDRAYMVTFRQVDPFYVIDLSDSENPEILGYLKIPGYSDYLHPYDESHIIGFGKETVQTKGGFTVEGMKIGIFDVSDVESPVQSHAISIGERGTDSEMLRNHKALMFSSQKGIMAFPLTEMRKADEGWSQFYYQGAYVYAVDVEKGFDLIGKASHLSREDYEKAGSYWYESDKNVKRIIYIGDNIYTISSSAIHSHDMNDMSFEGKIEFEK</sequence>
<name>A0A069RE73_PEPLI</name>
<comment type="caution">
    <text evidence="3">The sequence shown here is derived from an EMBL/GenBank/DDBJ whole genome shotgun (WGS) entry which is preliminary data.</text>
</comment>
<evidence type="ECO:0000259" key="1">
    <source>
        <dbReference type="Pfam" id="PF07833"/>
    </source>
</evidence>
<dbReference type="Proteomes" id="UP000027946">
    <property type="component" value="Unassembled WGS sequence"/>
</dbReference>
<dbReference type="Pfam" id="PF09826">
    <property type="entry name" value="Beta_propel"/>
    <property type="match status" value="1"/>
</dbReference>
<dbReference type="EMBL" id="JJMM01000026">
    <property type="protein sequence ID" value="KDR93904.1"/>
    <property type="molecule type" value="Genomic_DNA"/>
</dbReference>
<evidence type="ECO:0000313" key="3">
    <source>
        <dbReference type="EMBL" id="KDR95331.1"/>
    </source>
</evidence>
<dbReference type="SUPFAM" id="SSF55383">
    <property type="entry name" value="Copper amine oxidase, domain N"/>
    <property type="match status" value="1"/>
</dbReference>
<dbReference type="AlphaFoldDB" id="A0A069RE73"/>
<organism evidence="3 4">
    <name type="scientific">Peptoclostridium litorale DSM 5388</name>
    <dbReference type="NCBI Taxonomy" id="1121324"/>
    <lineage>
        <taxon>Bacteria</taxon>
        <taxon>Bacillati</taxon>
        <taxon>Bacillota</taxon>
        <taxon>Clostridia</taxon>
        <taxon>Peptostreptococcales</taxon>
        <taxon>Peptoclostridiaceae</taxon>
        <taxon>Peptoclostridium</taxon>
    </lineage>
</organism>
<proteinExistence type="predicted"/>
<protein>
    <submittedName>
        <fullName evidence="3">Secreted protein</fullName>
    </submittedName>
</protein>
<evidence type="ECO:0000313" key="4">
    <source>
        <dbReference type="Proteomes" id="UP000027946"/>
    </source>
</evidence>
<reference evidence="3 4" key="1">
    <citation type="submission" date="2014-03" db="EMBL/GenBank/DDBJ databases">
        <title>Genome sequence of Clostridium litorale W6, DSM 5388.</title>
        <authorList>
            <person name="Poehlein A."/>
            <person name="Jagirdar A."/>
            <person name="Khonsari B."/>
            <person name="Chibani C.M."/>
            <person name="Gutierrez Gutierrez D.A."/>
            <person name="Davydova E."/>
            <person name="Alghaithi H.S."/>
            <person name="Nair K.P."/>
            <person name="Dhamotharan K."/>
            <person name="Chandran L."/>
            <person name="G W."/>
            <person name="Daniel R."/>
        </authorList>
    </citation>
    <scope>NUCLEOTIDE SEQUENCE [LARGE SCALE GENOMIC DNA]</scope>
    <source>
        <strain evidence="3 4">W6</strain>
    </source>
</reference>
<accession>A0A069RE73</accession>
<dbReference type="RefSeq" id="WP_052636012.1">
    <property type="nucleotide sequence ID" value="NZ_FSRH01000004.1"/>
</dbReference>
<gene>
    <name evidence="3" type="ORF">CLIT_10c00580</name>
    <name evidence="2" type="ORF">CLIT_23c01760</name>
</gene>
<dbReference type="EMBL" id="JJMM01000010">
    <property type="protein sequence ID" value="KDR95331.1"/>
    <property type="molecule type" value="Genomic_DNA"/>
</dbReference>
<dbReference type="InterPro" id="IPR012854">
    <property type="entry name" value="Cu_amine_oxidase-like_N"/>
</dbReference>
<dbReference type="Gene3D" id="3.30.457.10">
    <property type="entry name" value="Copper amine oxidase-like, N-terminal domain"/>
    <property type="match status" value="1"/>
</dbReference>
<dbReference type="InterPro" id="IPR036582">
    <property type="entry name" value="Mao_N_sf"/>
</dbReference>
<dbReference type="Pfam" id="PF07833">
    <property type="entry name" value="Cu_amine_oxidN1"/>
    <property type="match status" value="1"/>
</dbReference>
<dbReference type="STRING" id="1121324.CLIT_10c00580"/>
<dbReference type="eggNOG" id="COG4880">
    <property type="taxonomic scope" value="Bacteria"/>
</dbReference>